<dbReference type="Gene3D" id="1.10.260.40">
    <property type="entry name" value="lambda repressor-like DNA-binding domains"/>
    <property type="match status" value="1"/>
</dbReference>
<protein>
    <recommendedName>
        <fullName evidence="1">HTH cro/C1-type domain-containing protein</fullName>
    </recommendedName>
</protein>
<dbReference type="SMART" id="SM00530">
    <property type="entry name" value="HTH_XRE"/>
    <property type="match status" value="1"/>
</dbReference>
<comment type="caution">
    <text evidence="2">The sequence shown here is derived from an EMBL/GenBank/DDBJ whole genome shotgun (WGS) entry which is preliminary data.</text>
</comment>
<evidence type="ECO:0000259" key="1">
    <source>
        <dbReference type="SMART" id="SM00530"/>
    </source>
</evidence>
<organism evidence="2 3">
    <name type="scientific">Streptomyces smaragdinus</name>
    <dbReference type="NCBI Taxonomy" id="2585196"/>
    <lineage>
        <taxon>Bacteria</taxon>
        <taxon>Bacillati</taxon>
        <taxon>Actinomycetota</taxon>
        <taxon>Actinomycetes</taxon>
        <taxon>Kitasatosporales</taxon>
        <taxon>Streptomycetaceae</taxon>
        <taxon>Streptomyces</taxon>
    </lineage>
</organism>
<dbReference type="RefSeq" id="WP_153456462.1">
    <property type="nucleotide sequence ID" value="NZ_WEGJ01000037.1"/>
</dbReference>
<dbReference type="InterPro" id="IPR043917">
    <property type="entry name" value="DUF5753"/>
</dbReference>
<dbReference type="SUPFAM" id="SSF47413">
    <property type="entry name" value="lambda repressor-like DNA-binding domains"/>
    <property type="match status" value="1"/>
</dbReference>
<gene>
    <name evidence="2" type="ORF">SRB5_58380</name>
</gene>
<feature type="domain" description="HTH cro/C1-type" evidence="1">
    <location>
        <begin position="17"/>
        <end position="72"/>
    </location>
</feature>
<sequence>MKPAKKPTARQARLGAELRKLREAAGVSGADAAAHLGGERSLMSHVEAGRWGIKPERVQFLASYYEVGDQELVQALIAMARERGEGWWGKYHGVLPPALLDLAELEHHAKYLRTAQALIMPGIFQTEDYARAVYRAAIPGPSEDETNAQVEHRLRRRDIFERESPTPYEAILHEAALQINYGSRDISRRQLEHILEVAELPNISVRVIPFSVEVSIGFTPQLFYAGGPVPQLDTVVIEGAHGMHFVNAEVQLKKYRSLFSAIEELSLSADESRKMIHRIAKEK</sequence>
<proteinExistence type="predicted"/>
<dbReference type="OrthoDB" id="3462393at2"/>
<evidence type="ECO:0000313" key="2">
    <source>
        <dbReference type="EMBL" id="MQY15650.1"/>
    </source>
</evidence>
<dbReference type="GO" id="GO:0003677">
    <property type="term" value="F:DNA binding"/>
    <property type="evidence" value="ECO:0007669"/>
    <property type="project" value="InterPro"/>
</dbReference>
<accession>A0A7K0CQ87</accession>
<dbReference type="InterPro" id="IPR010982">
    <property type="entry name" value="Lambda_DNA-bd_dom_sf"/>
</dbReference>
<name>A0A7K0CQ87_9ACTN</name>
<reference evidence="2 3" key="1">
    <citation type="submission" date="2019-10" db="EMBL/GenBank/DDBJ databases">
        <title>Streptomyces smaragdinus sp. nov. and Streptomyces fabii sp. nov., isolated from the gut of fungus growing-termite Macrotermes natalensis.</title>
        <authorList>
            <person name="Schwitalla J."/>
            <person name="Benndorf R."/>
            <person name="Martin K."/>
            <person name="De Beer W."/>
            <person name="Kaster A.-K."/>
            <person name="Vollmers J."/>
            <person name="Poulsen M."/>
            <person name="Beemelmanns C."/>
        </authorList>
    </citation>
    <scope>NUCLEOTIDE SEQUENCE [LARGE SCALE GENOMIC DNA]</scope>
    <source>
        <strain evidence="2 3">RB5</strain>
    </source>
</reference>
<dbReference type="Pfam" id="PF13560">
    <property type="entry name" value="HTH_31"/>
    <property type="match status" value="1"/>
</dbReference>
<dbReference type="EMBL" id="WEGJ01000037">
    <property type="protein sequence ID" value="MQY15650.1"/>
    <property type="molecule type" value="Genomic_DNA"/>
</dbReference>
<keyword evidence="3" id="KW-1185">Reference proteome</keyword>
<dbReference type="AlphaFoldDB" id="A0A7K0CQ87"/>
<dbReference type="InterPro" id="IPR001387">
    <property type="entry name" value="Cro/C1-type_HTH"/>
</dbReference>
<evidence type="ECO:0000313" key="3">
    <source>
        <dbReference type="Proteomes" id="UP000466345"/>
    </source>
</evidence>
<dbReference type="Pfam" id="PF19054">
    <property type="entry name" value="DUF5753"/>
    <property type="match status" value="1"/>
</dbReference>
<dbReference type="CDD" id="cd00093">
    <property type="entry name" value="HTH_XRE"/>
    <property type="match status" value="1"/>
</dbReference>
<dbReference type="Proteomes" id="UP000466345">
    <property type="component" value="Unassembled WGS sequence"/>
</dbReference>